<accession>X1LJ49</accession>
<comment type="caution">
    <text evidence="1">The sequence shown here is derived from an EMBL/GenBank/DDBJ whole genome shotgun (WGS) entry which is preliminary data.</text>
</comment>
<protein>
    <submittedName>
        <fullName evidence="1">Uncharacterized protein</fullName>
    </submittedName>
</protein>
<evidence type="ECO:0000313" key="1">
    <source>
        <dbReference type="EMBL" id="GAI05866.1"/>
    </source>
</evidence>
<organism evidence="1">
    <name type="scientific">marine sediment metagenome</name>
    <dbReference type="NCBI Taxonomy" id="412755"/>
    <lineage>
        <taxon>unclassified sequences</taxon>
        <taxon>metagenomes</taxon>
        <taxon>ecological metagenomes</taxon>
    </lineage>
</organism>
<gene>
    <name evidence="1" type="ORF">S06H3_14867</name>
</gene>
<sequence length="53" mass="5765">MAGFIKSGVSEEVIDTDEFSLGYLKASGYHSRWTIKACCSGIVKGNWHQGTVV</sequence>
<reference evidence="1" key="1">
    <citation type="journal article" date="2014" name="Front. Microbiol.">
        <title>High frequency of phylogenetically diverse reductive dehalogenase-homologous genes in deep subseafloor sedimentary metagenomes.</title>
        <authorList>
            <person name="Kawai M."/>
            <person name="Futagami T."/>
            <person name="Toyoda A."/>
            <person name="Takaki Y."/>
            <person name="Nishi S."/>
            <person name="Hori S."/>
            <person name="Arai W."/>
            <person name="Tsubouchi T."/>
            <person name="Morono Y."/>
            <person name="Uchiyama I."/>
            <person name="Ito T."/>
            <person name="Fujiyama A."/>
            <person name="Inagaki F."/>
            <person name="Takami H."/>
        </authorList>
    </citation>
    <scope>NUCLEOTIDE SEQUENCE</scope>
    <source>
        <strain evidence="1">Expedition CK06-06</strain>
    </source>
</reference>
<proteinExistence type="predicted"/>
<dbReference type="AlphaFoldDB" id="X1LJ49"/>
<dbReference type="EMBL" id="BARV01007287">
    <property type="protein sequence ID" value="GAI05866.1"/>
    <property type="molecule type" value="Genomic_DNA"/>
</dbReference>
<name>X1LJ49_9ZZZZ</name>